<dbReference type="PANTHER" id="PTHR34630:SF100">
    <property type="entry name" value="OS02G0118900 PROTEIN"/>
    <property type="match status" value="1"/>
</dbReference>
<gene>
    <name evidence="1" type="ORF">PIB30_065779</name>
</gene>
<proteinExistence type="predicted"/>
<name>A0ABU6VNY3_9FABA</name>
<accession>A0ABU6VNY3</accession>
<sequence length="246" mass="27678">MSSWREWHFPYEFDCFPQLRILSIERCPVLSGDLPAHLPALEELTILECDKLACSLPRAPKLHQLHVQGSTLFRVKPSVHDVVVSETWLAMSVLECLSYIQSPRIQGIDIKECHSTISISADYLPASLQYLEIRHCSKLTFSEQLQHKSLREIYIKSCASLMSFPVQALPSLCKLSILDCPNLVSLPALELAASHLQELYIEDCPKIDCFTEECLPPSLKKLQVIPKWGLPSCFSRVSKTAVLSGS</sequence>
<comment type="caution">
    <text evidence="1">The sequence shown here is derived from an EMBL/GenBank/DDBJ whole genome shotgun (WGS) entry which is preliminary data.</text>
</comment>
<evidence type="ECO:0000313" key="1">
    <source>
        <dbReference type="EMBL" id="MED6174110.1"/>
    </source>
</evidence>
<reference evidence="1 2" key="1">
    <citation type="journal article" date="2023" name="Plants (Basel)">
        <title>Bridging the Gap: Combining Genomics and Transcriptomics Approaches to Understand Stylosanthes scabra, an Orphan Legume from the Brazilian Caatinga.</title>
        <authorList>
            <person name="Ferreira-Neto J.R.C."/>
            <person name="da Silva M.D."/>
            <person name="Binneck E."/>
            <person name="de Melo N.F."/>
            <person name="da Silva R.H."/>
            <person name="de Melo A.L.T.M."/>
            <person name="Pandolfi V."/>
            <person name="Bustamante F.O."/>
            <person name="Brasileiro-Vidal A.C."/>
            <person name="Benko-Iseppon A.M."/>
        </authorList>
    </citation>
    <scope>NUCLEOTIDE SEQUENCE [LARGE SCALE GENOMIC DNA]</scope>
    <source>
        <tissue evidence="1">Leaves</tissue>
    </source>
</reference>
<keyword evidence="2" id="KW-1185">Reference proteome</keyword>
<dbReference type="Gene3D" id="3.80.10.10">
    <property type="entry name" value="Ribonuclease Inhibitor"/>
    <property type="match status" value="2"/>
</dbReference>
<dbReference type="PANTHER" id="PTHR34630">
    <property type="entry name" value="OS11G0677101 PROTEIN"/>
    <property type="match status" value="1"/>
</dbReference>
<dbReference type="EMBL" id="JASCZI010151695">
    <property type="protein sequence ID" value="MED6174110.1"/>
    <property type="molecule type" value="Genomic_DNA"/>
</dbReference>
<dbReference type="SUPFAM" id="SSF52047">
    <property type="entry name" value="RNI-like"/>
    <property type="match status" value="1"/>
</dbReference>
<dbReference type="Proteomes" id="UP001341840">
    <property type="component" value="Unassembled WGS sequence"/>
</dbReference>
<organism evidence="1 2">
    <name type="scientific">Stylosanthes scabra</name>
    <dbReference type="NCBI Taxonomy" id="79078"/>
    <lineage>
        <taxon>Eukaryota</taxon>
        <taxon>Viridiplantae</taxon>
        <taxon>Streptophyta</taxon>
        <taxon>Embryophyta</taxon>
        <taxon>Tracheophyta</taxon>
        <taxon>Spermatophyta</taxon>
        <taxon>Magnoliopsida</taxon>
        <taxon>eudicotyledons</taxon>
        <taxon>Gunneridae</taxon>
        <taxon>Pentapetalae</taxon>
        <taxon>rosids</taxon>
        <taxon>fabids</taxon>
        <taxon>Fabales</taxon>
        <taxon>Fabaceae</taxon>
        <taxon>Papilionoideae</taxon>
        <taxon>50 kb inversion clade</taxon>
        <taxon>dalbergioids sensu lato</taxon>
        <taxon>Dalbergieae</taxon>
        <taxon>Pterocarpus clade</taxon>
        <taxon>Stylosanthes</taxon>
    </lineage>
</organism>
<protein>
    <submittedName>
        <fullName evidence="1">Uncharacterized protein</fullName>
    </submittedName>
</protein>
<evidence type="ECO:0000313" key="2">
    <source>
        <dbReference type="Proteomes" id="UP001341840"/>
    </source>
</evidence>
<dbReference type="InterPro" id="IPR032675">
    <property type="entry name" value="LRR_dom_sf"/>
</dbReference>